<sequence length="151" mass="15949">MKVLPTARILIIDSQSERREILRDALTAFGVGGIHEAADLAAAPSPVQADILVVYADDPENVPENPYRDGAGAPAILVVDAPVPVLVRAAARGGYDAALGAPLAPRLLYRRIGSVLQRARRVVRIGALTAPVAVEQLPVEAVREEVLSPSH</sequence>
<accession>A0ABU0LJG2</accession>
<dbReference type="InterPro" id="IPR011006">
    <property type="entry name" value="CheY-like_superfamily"/>
</dbReference>
<dbReference type="RefSeq" id="WP_237346972.1">
    <property type="nucleotide sequence ID" value="NZ_JABWGX010000026.1"/>
</dbReference>
<name>A0ABU0LJG2_XANAG</name>
<evidence type="ECO:0000313" key="2">
    <source>
        <dbReference type="Proteomes" id="UP001241747"/>
    </source>
</evidence>
<dbReference type="Gene3D" id="3.40.50.2300">
    <property type="match status" value="1"/>
</dbReference>
<evidence type="ECO:0000313" key="1">
    <source>
        <dbReference type="EMBL" id="MDQ0507281.1"/>
    </source>
</evidence>
<dbReference type="Proteomes" id="UP001241747">
    <property type="component" value="Unassembled WGS sequence"/>
</dbReference>
<keyword evidence="2" id="KW-1185">Reference proteome</keyword>
<dbReference type="SUPFAM" id="SSF52172">
    <property type="entry name" value="CheY-like"/>
    <property type="match status" value="1"/>
</dbReference>
<organism evidence="1 2">
    <name type="scientific">Xanthobacter agilis</name>
    <dbReference type="NCBI Taxonomy" id="47492"/>
    <lineage>
        <taxon>Bacteria</taxon>
        <taxon>Pseudomonadati</taxon>
        <taxon>Pseudomonadota</taxon>
        <taxon>Alphaproteobacteria</taxon>
        <taxon>Hyphomicrobiales</taxon>
        <taxon>Xanthobacteraceae</taxon>
        <taxon>Xanthobacter</taxon>
    </lineage>
</organism>
<proteinExistence type="predicted"/>
<reference evidence="1 2" key="1">
    <citation type="submission" date="2023-07" db="EMBL/GenBank/DDBJ databases">
        <title>Genomic Encyclopedia of Type Strains, Phase IV (KMG-IV): sequencing the most valuable type-strain genomes for metagenomic binning, comparative biology and taxonomic classification.</title>
        <authorList>
            <person name="Goeker M."/>
        </authorList>
    </citation>
    <scope>NUCLEOTIDE SEQUENCE [LARGE SCALE GENOMIC DNA]</scope>
    <source>
        <strain evidence="1 2">DSM 3770</strain>
    </source>
</reference>
<comment type="caution">
    <text evidence="1">The sequence shown here is derived from an EMBL/GenBank/DDBJ whole genome shotgun (WGS) entry which is preliminary data.</text>
</comment>
<protein>
    <submittedName>
        <fullName evidence="1">AmiR/NasT family two-component response regulator</fullName>
    </submittedName>
</protein>
<gene>
    <name evidence="1" type="ORF">QOZ94_004102</name>
</gene>
<dbReference type="EMBL" id="JAUSVY010000015">
    <property type="protein sequence ID" value="MDQ0507281.1"/>
    <property type="molecule type" value="Genomic_DNA"/>
</dbReference>